<evidence type="ECO:0000256" key="5">
    <source>
        <dbReference type="ARBA" id="ARBA00023136"/>
    </source>
</evidence>
<dbReference type="STRING" id="1121015.GCA_000420545_01749"/>
<comment type="caution">
    <text evidence="7">The sequence shown here is derived from an EMBL/GenBank/DDBJ whole genome shotgun (WGS) entry which is preliminary data.</text>
</comment>
<evidence type="ECO:0000256" key="1">
    <source>
        <dbReference type="ARBA" id="ARBA00004533"/>
    </source>
</evidence>
<dbReference type="Pfam" id="PF03279">
    <property type="entry name" value="Lip_A_acyltrans"/>
    <property type="match status" value="1"/>
</dbReference>
<keyword evidence="8" id="KW-1185">Reference proteome</keyword>
<dbReference type="RefSeq" id="WP_022969369.1">
    <property type="nucleotide sequence ID" value="NZ_ATVD01000003.1"/>
</dbReference>
<dbReference type="OrthoDB" id="9803456at2"/>
<dbReference type="PANTHER" id="PTHR30606:SF10">
    <property type="entry name" value="PHOSPHATIDYLINOSITOL MANNOSIDE ACYLTRANSFERASE"/>
    <property type="match status" value="1"/>
</dbReference>
<keyword evidence="3" id="KW-0997">Cell inner membrane</keyword>
<dbReference type="AlphaFoldDB" id="A0A091BI70"/>
<keyword evidence="2" id="KW-1003">Cell membrane</keyword>
<organism evidence="7 8">
    <name type="scientific">Arenimonas oryziterrae DSM 21050 = YC6267</name>
    <dbReference type="NCBI Taxonomy" id="1121015"/>
    <lineage>
        <taxon>Bacteria</taxon>
        <taxon>Pseudomonadati</taxon>
        <taxon>Pseudomonadota</taxon>
        <taxon>Gammaproteobacteria</taxon>
        <taxon>Lysobacterales</taxon>
        <taxon>Lysobacteraceae</taxon>
        <taxon>Arenimonas</taxon>
    </lineage>
</organism>
<dbReference type="CDD" id="cd07984">
    <property type="entry name" value="LPLAT_LABLAT-like"/>
    <property type="match status" value="1"/>
</dbReference>
<evidence type="ECO:0000256" key="3">
    <source>
        <dbReference type="ARBA" id="ARBA00022519"/>
    </source>
</evidence>
<dbReference type="GO" id="GO:0005886">
    <property type="term" value="C:plasma membrane"/>
    <property type="evidence" value="ECO:0007669"/>
    <property type="project" value="UniProtKB-SubCell"/>
</dbReference>
<dbReference type="PIRSF" id="PIRSF026649">
    <property type="entry name" value="MsbB"/>
    <property type="match status" value="1"/>
</dbReference>
<keyword evidence="4" id="KW-0808">Transferase</keyword>
<dbReference type="EMBL" id="AVCI01000003">
    <property type="protein sequence ID" value="KFN44055.1"/>
    <property type="molecule type" value="Genomic_DNA"/>
</dbReference>
<evidence type="ECO:0000256" key="4">
    <source>
        <dbReference type="ARBA" id="ARBA00022679"/>
    </source>
</evidence>
<evidence type="ECO:0000313" key="7">
    <source>
        <dbReference type="EMBL" id="KFN44055.1"/>
    </source>
</evidence>
<keyword evidence="5" id="KW-0472">Membrane</keyword>
<dbReference type="GO" id="GO:0009247">
    <property type="term" value="P:glycolipid biosynthetic process"/>
    <property type="evidence" value="ECO:0007669"/>
    <property type="project" value="UniProtKB-ARBA"/>
</dbReference>
<accession>A0A091BI70</accession>
<keyword evidence="6" id="KW-0012">Acyltransferase</keyword>
<evidence type="ECO:0008006" key="9">
    <source>
        <dbReference type="Google" id="ProtNLM"/>
    </source>
</evidence>
<dbReference type="PANTHER" id="PTHR30606">
    <property type="entry name" value="LIPID A BIOSYNTHESIS LAUROYL ACYLTRANSFERASE"/>
    <property type="match status" value="1"/>
</dbReference>
<dbReference type="GO" id="GO:0016746">
    <property type="term" value="F:acyltransferase activity"/>
    <property type="evidence" value="ECO:0007669"/>
    <property type="project" value="UniProtKB-KW"/>
</dbReference>
<evidence type="ECO:0000256" key="6">
    <source>
        <dbReference type="ARBA" id="ARBA00023315"/>
    </source>
</evidence>
<evidence type="ECO:0000313" key="8">
    <source>
        <dbReference type="Proteomes" id="UP000029385"/>
    </source>
</evidence>
<dbReference type="InterPro" id="IPR004960">
    <property type="entry name" value="LipA_acyltrans"/>
</dbReference>
<protein>
    <recommendedName>
        <fullName evidence="9">Lipid A biosynthesis lauroyl acyltransferase</fullName>
    </recommendedName>
</protein>
<reference evidence="7 8" key="1">
    <citation type="submission" date="2013-09" db="EMBL/GenBank/DDBJ databases">
        <title>Genome sequencing of Arenimonas oryziterrae.</title>
        <authorList>
            <person name="Chen F."/>
            <person name="Wang G."/>
        </authorList>
    </citation>
    <scope>NUCLEOTIDE SEQUENCE [LARGE SCALE GENOMIC DNA]</scope>
    <source>
        <strain evidence="7 8">YC6267</strain>
    </source>
</reference>
<dbReference type="eggNOG" id="COG1560">
    <property type="taxonomic scope" value="Bacteria"/>
</dbReference>
<proteinExistence type="predicted"/>
<name>A0A091BI70_9GAMM</name>
<dbReference type="Proteomes" id="UP000029385">
    <property type="component" value="Unassembled WGS sequence"/>
</dbReference>
<sequence length="302" mass="33501">MDGAQFFGRLLFAAAACVGWLPLRVLRGLGGVGGRLAHRLNTRETKVARRNLEIIAPALSMEERERQVGAILRATGRNLLETLRVWTRSRAANLRLIRQVHGEEHYRAALAQQRGLIIAAPHYGNWELLIEFMAARAPFTLVYRVPEKRAGDVFLRLARGGENVQLVPAETNAMRPLWKALKDGGTVGITPDQQPKFGGGEFAPFFGKAALTLSLIPKLAERSGAPVLYAYAEPCDGGFDIHFEPASPVLAGADLEHAIATMNIEVEAIARRDLSQYQWTYKRYTLRPALPGEHNPYHPDCY</sequence>
<gene>
    <name evidence="7" type="ORF">N789_06475</name>
</gene>
<evidence type="ECO:0000256" key="2">
    <source>
        <dbReference type="ARBA" id="ARBA00022475"/>
    </source>
</evidence>
<dbReference type="PATRIC" id="fig|1121015.4.peg.784"/>
<comment type="subcellular location">
    <subcellularLocation>
        <location evidence="1">Cell inner membrane</location>
    </subcellularLocation>
</comment>